<name>A0A1M7FJJ3_9GAMM</name>
<organism evidence="1 2">
    <name type="scientific">Vreelandella subglaciescola</name>
    <dbReference type="NCBI Taxonomy" id="29571"/>
    <lineage>
        <taxon>Bacteria</taxon>
        <taxon>Pseudomonadati</taxon>
        <taxon>Pseudomonadota</taxon>
        <taxon>Gammaproteobacteria</taxon>
        <taxon>Oceanospirillales</taxon>
        <taxon>Halomonadaceae</taxon>
        <taxon>Vreelandella</taxon>
    </lineage>
</organism>
<protein>
    <recommendedName>
        <fullName evidence="3">Sulfotransferase family protein</fullName>
    </recommendedName>
</protein>
<gene>
    <name evidence="1" type="ORF">SAMN05878437_0909</name>
</gene>
<evidence type="ECO:0000313" key="1">
    <source>
        <dbReference type="EMBL" id="SHM03859.1"/>
    </source>
</evidence>
<dbReference type="AlphaFoldDB" id="A0A1M7FJJ3"/>
<sequence length="231" mass="26560">MRDFLQKYFLSIKIICYLRSPVAFMQSLFQQRLKGGVAELKPERLYSSYRNLVEKFVKVFGVEHSTFVQFSKESLIDGDVVADVASRINEDKNNIKVKRANEGLSAEAAAVLFVYLRFSAPNVMDREAYKRSKKLVALLKGFGENKLLFGEKYYSFVEHERCHDLKWLKKHVGCTMDEKFVAKKNTVIVNSAEDLVCYCKSVYPDFIRHLAENNKGNVKVIDVVRAVDAFC</sequence>
<dbReference type="STRING" id="29571.SAMN05878437_0909"/>
<dbReference type="EMBL" id="LT670847">
    <property type="protein sequence ID" value="SHM03859.1"/>
    <property type="molecule type" value="Genomic_DNA"/>
</dbReference>
<dbReference type="OrthoDB" id="6174380at2"/>
<evidence type="ECO:0008006" key="3">
    <source>
        <dbReference type="Google" id="ProtNLM"/>
    </source>
</evidence>
<dbReference type="RefSeq" id="WP_079551654.1">
    <property type="nucleotide sequence ID" value="NZ_LT670847.1"/>
</dbReference>
<accession>A0A1M7FJJ3</accession>
<dbReference type="InParanoid" id="A0A1M7FJJ3"/>
<proteinExistence type="predicted"/>
<keyword evidence="2" id="KW-1185">Reference proteome</keyword>
<dbReference type="Proteomes" id="UP000190911">
    <property type="component" value="Chromosome I"/>
</dbReference>
<reference evidence="1 2" key="1">
    <citation type="submission" date="2016-11" db="EMBL/GenBank/DDBJ databases">
        <authorList>
            <person name="Jaros S."/>
            <person name="Januszkiewicz K."/>
            <person name="Wedrychowicz H."/>
        </authorList>
    </citation>
    <scope>NUCLEOTIDE SEQUENCE [LARGE SCALE GENOMIC DNA]</scope>
    <source>
        <strain evidence="1 2">ACAM 12</strain>
    </source>
</reference>
<evidence type="ECO:0000313" key="2">
    <source>
        <dbReference type="Proteomes" id="UP000190911"/>
    </source>
</evidence>